<evidence type="ECO:0000259" key="1">
    <source>
        <dbReference type="Pfam" id="PF20248"/>
    </source>
</evidence>
<dbReference type="InterPro" id="IPR046538">
    <property type="entry name" value="DUF6603"/>
</dbReference>
<comment type="caution">
    <text evidence="2">The sequence shown here is derived from an EMBL/GenBank/DDBJ whole genome shotgun (WGS) entry which is preliminary data.</text>
</comment>
<organism evidence="2 3">
    <name type="scientific">Fusarium oxysporum f. sp. cubense</name>
    <dbReference type="NCBI Taxonomy" id="61366"/>
    <lineage>
        <taxon>Eukaryota</taxon>
        <taxon>Fungi</taxon>
        <taxon>Dikarya</taxon>
        <taxon>Ascomycota</taxon>
        <taxon>Pezizomycotina</taxon>
        <taxon>Sordariomycetes</taxon>
        <taxon>Hypocreomycetidae</taxon>
        <taxon>Hypocreales</taxon>
        <taxon>Nectriaceae</taxon>
        <taxon>Fusarium</taxon>
        <taxon>Fusarium oxysporum species complex</taxon>
    </lineage>
</organism>
<protein>
    <recommendedName>
        <fullName evidence="1">DUF6603 domain-containing protein</fullName>
    </recommendedName>
</protein>
<name>A0A5C6SYW5_FUSOC</name>
<dbReference type="EMBL" id="VMNF01000007">
    <property type="protein sequence ID" value="TXC03626.1"/>
    <property type="molecule type" value="Genomic_DNA"/>
</dbReference>
<accession>A0A5C6SYW5</accession>
<evidence type="ECO:0000313" key="2">
    <source>
        <dbReference type="EMBL" id="TXC03626.1"/>
    </source>
</evidence>
<gene>
    <name evidence="2" type="ORF">FocTR4_00000008</name>
</gene>
<dbReference type="Pfam" id="PF20248">
    <property type="entry name" value="DUF6603"/>
    <property type="match status" value="1"/>
</dbReference>
<dbReference type="Proteomes" id="UP000321331">
    <property type="component" value="Unassembled WGS sequence"/>
</dbReference>
<feature type="domain" description="DUF6603" evidence="1">
    <location>
        <begin position="1"/>
        <end position="197"/>
    </location>
</feature>
<sequence>MALYYWFKDGPQQSSRDWVFALGDYHPAYNAPAQHPSPPRLQIAWSLGPLLITGSAYFAVSPSVAVAGASLHATLDIGVLHAFLDAWADSLINYQPFMFTASGGINVGVRYTPDLWFCPPFQGVCHVNFWVFGFDIAFGPSDGVESPAPIQLLEFYRLTLQRQTATEEDSSKPHIFTCNSGLVSSMKPEPKDPKEVTKMAHDFAPNSDSPPLVSSVTAEFGRTSGEKSVWELRAVISSVPKPLWDKYDPSKDPSKNSRSLLDPSGPATVYLMMGVQLIPPEAHSRDDRIKLFDAVKSQLEDVIKPINFPDTTKFQNDTWMPALPVKPTPDNPAKLWGAVRDLWLKPKDGEGSAKKAVELWITAMNWTVGDLTGVVPERAAKD</sequence>
<reference evidence="2 3" key="1">
    <citation type="submission" date="2019-07" db="EMBL/GenBank/DDBJ databases">
        <title>The First High-Quality Draft Genome Sequence of the Causal Agent of the Current Panama Disease Epidemic.</title>
        <authorList>
            <person name="Warmington R.J."/>
            <person name="Kay W."/>
            <person name="Jeffries A."/>
            <person name="Bebber D."/>
            <person name="Moore K."/>
            <person name="Studholme D.J."/>
        </authorList>
    </citation>
    <scope>NUCLEOTIDE SEQUENCE [LARGE SCALE GENOMIC DNA]</scope>
    <source>
        <strain evidence="2 3">TR4</strain>
    </source>
</reference>
<dbReference type="AlphaFoldDB" id="A0A5C6SYW5"/>
<proteinExistence type="predicted"/>
<evidence type="ECO:0000313" key="3">
    <source>
        <dbReference type="Proteomes" id="UP000321331"/>
    </source>
</evidence>